<dbReference type="PROSITE" id="PS50110">
    <property type="entry name" value="RESPONSE_REGULATORY"/>
    <property type="match status" value="1"/>
</dbReference>
<dbReference type="PROSITE" id="PS51063">
    <property type="entry name" value="HTH_CRP_2"/>
    <property type="match status" value="1"/>
</dbReference>
<dbReference type="Gene3D" id="1.10.10.10">
    <property type="entry name" value="Winged helix-like DNA-binding domain superfamily/Winged helix DNA-binding domain"/>
    <property type="match status" value="1"/>
</dbReference>
<keyword evidence="1 6" id="KW-0597">Phosphoprotein</keyword>
<dbReference type="GO" id="GO:0005829">
    <property type="term" value="C:cytosol"/>
    <property type="evidence" value="ECO:0007669"/>
    <property type="project" value="TreeGrafter"/>
</dbReference>
<evidence type="ECO:0000259" key="8">
    <source>
        <dbReference type="PROSITE" id="PS50110"/>
    </source>
</evidence>
<dbReference type="Pfam" id="PF00027">
    <property type="entry name" value="cNMP_binding"/>
    <property type="match status" value="1"/>
</dbReference>
<dbReference type="InterPro" id="IPR011006">
    <property type="entry name" value="CheY-like_superfamily"/>
</dbReference>
<dbReference type="RefSeq" id="WP_188930710.1">
    <property type="nucleotide sequence ID" value="NZ_BMJC01000002.1"/>
</dbReference>
<gene>
    <name evidence="10" type="ORF">GCM10011511_17600</name>
</gene>
<dbReference type="InterPro" id="IPR018490">
    <property type="entry name" value="cNMP-bd_dom_sf"/>
</dbReference>
<dbReference type="CDD" id="cd17574">
    <property type="entry name" value="REC_OmpR"/>
    <property type="match status" value="1"/>
</dbReference>
<dbReference type="Gene3D" id="3.40.50.2300">
    <property type="match status" value="1"/>
</dbReference>
<dbReference type="SUPFAM" id="SSF46785">
    <property type="entry name" value="Winged helix' DNA-binding domain"/>
    <property type="match status" value="1"/>
</dbReference>
<dbReference type="SUPFAM" id="SSF51206">
    <property type="entry name" value="cAMP-binding domain-like"/>
    <property type="match status" value="1"/>
</dbReference>
<dbReference type="EMBL" id="BMJC01000002">
    <property type="protein sequence ID" value="GGA94774.1"/>
    <property type="molecule type" value="Genomic_DNA"/>
</dbReference>
<dbReference type="Proteomes" id="UP000607559">
    <property type="component" value="Unassembled WGS sequence"/>
</dbReference>
<dbReference type="Gene3D" id="2.60.120.10">
    <property type="entry name" value="Jelly Rolls"/>
    <property type="match status" value="1"/>
</dbReference>
<evidence type="ECO:0000256" key="5">
    <source>
        <dbReference type="ARBA" id="ARBA00023163"/>
    </source>
</evidence>
<dbReference type="InterPro" id="IPR036388">
    <property type="entry name" value="WH-like_DNA-bd_sf"/>
</dbReference>
<dbReference type="GO" id="GO:0032993">
    <property type="term" value="C:protein-DNA complex"/>
    <property type="evidence" value="ECO:0007669"/>
    <property type="project" value="TreeGrafter"/>
</dbReference>
<evidence type="ECO:0000256" key="6">
    <source>
        <dbReference type="PROSITE-ProRule" id="PRU00169"/>
    </source>
</evidence>
<dbReference type="Pfam" id="PF00072">
    <property type="entry name" value="Response_reg"/>
    <property type="match status" value="1"/>
</dbReference>
<feature type="domain" description="HTH crp-type" evidence="9">
    <location>
        <begin position="274"/>
        <end position="346"/>
    </location>
</feature>
<dbReference type="InterPro" id="IPR036390">
    <property type="entry name" value="WH_DNA-bd_sf"/>
</dbReference>
<dbReference type="SMART" id="SM00448">
    <property type="entry name" value="REC"/>
    <property type="match status" value="1"/>
</dbReference>
<evidence type="ECO:0000256" key="1">
    <source>
        <dbReference type="ARBA" id="ARBA00022553"/>
    </source>
</evidence>
<dbReference type="GO" id="GO:0000976">
    <property type="term" value="F:transcription cis-regulatory region binding"/>
    <property type="evidence" value="ECO:0007669"/>
    <property type="project" value="TreeGrafter"/>
</dbReference>
<evidence type="ECO:0000313" key="11">
    <source>
        <dbReference type="Proteomes" id="UP000607559"/>
    </source>
</evidence>
<reference evidence="10" key="2">
    <citation type="submission" date="2020-09" db="EMBL/GenBank/DDBJ databases">
        <authorList>
            <person name="Sun Q."/>
            <person name="Zhou Y."/>
        </authorList>
    </citation>
    <scope>NUCLEOTIDE SEQUENCE</scope>
    <source>
        <strain evidence="10">CGMCC 1.15448</strain>
    </source>
</reference>
<reference evidence="10" key="1">
    <citation type="journal article" date="2014" name="Int. J. Syst. Evol. Microbiol.">
        <title>Complete genome sequence of Corynebacterium casei LMG S-19264T (=DSM 44701T), isolated from a smear-ripened cheese.</title>
        <authorList>
            <consortium name="US DOE Joint Genome Institute (JGI-PGF)"/>
            <person name="Walter F."/>
            <person name="Albersmeier A."/>
            <person name="Kalinowski J."/>
            <person name="Ruckert C."/>
        </authorList>
    </citation>
    <scope>NUCLEOTIDE SEQUENCE</scope>
    <source>
        <strain evidence="10">CGMCC 1.15448</strain>
    </source>
</reference>
<dbReference type="SUPFAM" id="SSF52172">
    <property type="entry name" value="CheY-like"/>
    <property type="match status" value="1"/>
</dbReference>
<dbReference type="SMART" id="SM00419">
    <property type="entry name" value="HTH_CRP"/>
    <property type="match status" value="1"/>
</dbReference>
<evidence type="ECO:0008006" key="12">
    <source>
        <dbReference type="Google" id="ProtNLM"/>
    </source>
</evidence>
<evidence type="ECO:0000259" key="9">
    <source>
        <dbReference type="PROSITE" id="PS51063"/>
    </source>
</evidence>
<keyword evidence="4" id="KW-0238">DNA-binding</keyword>
<evidence type="ECO:0000256" key="4">
    <source>
        <dbReference type="ARBA" id="ARBA00023125"/>
    </source>
</evidence>
<dbReference type="PANTHER" id="PTHR48111">
    <property type="entry name" value="REGULATOR OF RPOS"/>
    <property type="match status" value="1"/>
</dbReference>
<dbReference type="InterPro" id="IPR014710">
    <property type="entry name" value="RmlC-like_jellyroll"/>
</dbReference>
<protein>
    <recommendedName>
        <fullName evidence="12">Response regulator</fullName>
    </recommendedName>
</protein>
<dbReference type="InterPro" id="IPR001789">
    <property type="entry name" value="Sig_transdc_resp-reg_receiver"/>
</dbReference>
<organism evidence="10 11">
    <name type="scientific">Puia dinghuensis</name>
    <dbReference type="NCBI Taxonomy" id="1792502"/>
    <lineage>
        <taxon>Bacteria</taxon>
        <taxon>Pseudomonadati</taxon>
        <taxon>Bacteroidota</taxon>
        <taxon>Chitinophagia</taxon>
        <taxon>Chitinophagales</taxon>
        <taxon>Chitinophagaceae</taxon>
        <taxon>Puia</taxon>
    </lineage>
</organism>
<evidence type="ECO:0000259" key="7">
    <source>
        <dbReference type="PROSITE" id="PS50042"/>
    </source>
</evidence>
<accession>A0A8J2XSE7</accession>
<dbReference type="InterPro" id="IPR039420">
    <property type="entry name" value="WalR-like"/>
</dbReference>
<dbReference type="InterPro" id="IPR012318">
    <property type="entry name" value="HTH_CRP"/>
</dbReference>
<name>A0A8J2XSE7_9BACT</name>
<keyword evidence="2" id="KW-0902">Two-component regulatory system</keyword>
<dbReference type="AlphaFoldDB" id="A0A8J2XSE7"/>
<keyword evidence="11" id="KW-1185">Reference proteome</keyword>
<evidence type="ECO:0000313" key="10">
    <source>
        <dbReference type="EMBL" id="GGA94774.1"/>
    </source>
</evidence>
<dbReference type="PROSITE" id="PS50042">
    <property type="entry name" value="CNMP_BINDING_3"/>
    <property type="match status" value="1"/>
</dbReference>
<keyword evidence="3" id="KW-0805">Transcription regulation</keyword>
<dbReference type="PANTHER" id="PTHR48111:SF4">
    <property type="entry name" value="DNA-BINDING DUAL TRANSCRIPTIONAL REGULATOR OMPR"/>
    <property type="match status" value="1"/>
</dbReference>
<feature type="modified residue" description="4-aspartylphosphate" evidence="6">
    <location>
        <position position="52"/>
    </location>
</feature>
<sequence>MRRLLVIDDHDDIRENIAEILTLAGYEVFTAENGKRGVEKALKENPELIICDIMMPELDGYGVLHLLRKNETTVNTPFIFLTAKTERTDFRKGMEMGADDYITKPFDDIELLNAIEIRLKKYDILQNKYASDEKGAGELISDLNASGMLNLDPNNYETVELARKQNVYQEGRRPKHIYYLIKGKVKAFRIHEDGKEYITNLYGAGDYIGYLPLLENSAYEDSAVVLEDAELAQIPKDEFLNALYQDIRVATKFIRLIAQNVQEKEERLLQLAYGSLRKRVAKALIDIHTKYAAGEGKPGSTLDISREDIAQYVGTATESLIRTLSDFKSERLVDIKDGKIRIADLAKLEHLLY</sequence>
<feature type="domain" description="Cyclic nucleotide-binding" evidence="7">
    <location>
        <begin position="139"/>
        <end position="243"/>
    </location>
</feature>
<evidence type="ECO:0000256" key="2">
    <source>
        <dbReference type="ARBA" id="ARBA00023012"/>
    </source>
</evidence>
<proteinExistence type="predicted"/>
<keyword evidence="5" id="KW-0804">Transcription</keyword>
<dbReference type="GO" id="GO:0006355">
    <property type="term" value="P:regulation of DNA-templated transcription"/>
    <property type="evidence" value="ECO:0007669"/>
    <property type="project" value="InterPro"/>
</dbReference>
<feature type="domain" description="Response regulatory" evidence="8">
    <location>
        <begin position="3"/>
        <end position="119"/>
    </location>
</feature>
<dbReference type="CDD" id="cd00038">
    <property type="entry name" value="CAP_ED"/>
    <property type="match status" value="1"/>
</dbReference>
<comment type="caution">
    <text evidence="10">The sequence shown here is derived from an EMBL/GenBank/DDBJ whole genome shotgun (WGS) entry which is preliminary data.</text>
</comment>
<dbReference type="InterPro" id="IPR000595">
    <property type="entry name" value="cNMP-bd_dom"/>
</dbReference>
<dbReference type="GO" id="GO:0000156">
    <property type="term" value="F:phosphorelay response regulator activity"/>
    <property type="evidence" value="ECO:0007669"/>
    <property type="project" value="TreeGrafter"/>
</dbReference>
<dbReference type="SMART" id="SM00100">
    <property type="entry name" value="cNMP"/>
    <property type="match status" value="1"/>
</dbReference>
<dbReference type="Pfam" id="PF13545">
    <property type="entry name" value="HTH_Crp_2"/>
    <property type="match status" value="1"/>
</dbReference>
<evidence type="ECO:0000256" key="3">
    <source>
        <dbReference type="ARBA" id="ARBA00023015"/>
    </source>
</evidence>